<feature type="binding site" evidence="5">
    <location>
        <position position="374"/>
    </location>
    <ligand>
        <name>substrate</name>
    </ligand>
</feature>
<feature type="binding site" evidence="5">
    <location>
        <position position="374"/>
    </location>
    <ligand>
        <name>pyridoxal 5'-phosphate</name>
        <dbReference type="ChEBI" id="CHEBI:597326"/>
    </ligand>
</feature>
<evidence type="ECO:0000256" key="5">
    <source>
        <dbReference type="HAMAP-Rule" id="MF_02120"/>
    </source>
</evidence>
<dbReference type="KEGG" id="dti:Desti_3078"/>
<dbReference type="Proteomes" id="UP000006055">
    <property type="component" value="Chromosome"/>
</dbReference>
<comment type="catalytic activity">
    <reaction evidence="5 8">
        <text>meso-2,6-diaminopimelate + H(+) = L-lysine + CO2</text>
        <dbReference type="Rhea" id="RHEA:15101"/>
        <dbReference type="ChEBI" id="CHEBI:15378"/>
        <dbReference type="ChEBI" id="CHEBI:16526"/>
        <dbReference type="ChEBI" id="CHEBI:32551"/>
        <dbReference type="ChEBI" id="CHEBI:57791"/>
        <dbReference type="EC" id="4.1.1.20"/>
    </reaction>
</comment>
<dbReference type="eggNOG" id="COG0019">
    <property type="taxonomic scope" value="Bacteria"/>
</dbReference>
<dbReference type="InterPro" id="IPR000183">
    <property type="entry name" value="Orn/DAP/Arg_de-COase"/>
</dbReference>
<dbReference type="NCBIfam" id="TIGR01048">
    <property type="entry name" value="lysA"/>
    <property type="match status" value="1"/>
</dbReference>
<dbReference type="HAMAP" id="MF_02120">
    <property type="entry name" value="LysA"/>
    <property type="match status" value="1"/>
</dbReference>
<comment type="cofactor">
    <cofactor evidence="1 5 7 8">
        <name>pyridoxal 5'-phosphate</name>
        <dbReference type="ChEBI" id="CHEBI:597326"/>
    </cofactor>
</comment>
<dbReference type="Pfam" id="PF02784">
    <property type="entry name" value="Orn_Arg_deC_N"/>
    <property type="match status" value="1"/>
</dbReference>
<accession>I4C849</accession>
<dbReference type="PANTHER" id="PTHR43727:SF2">
    <property type="entry name" value="GROUP IV DECARBOXYLASE"/>
    <property type="match status" value="1"/>
</dbReference>
<organism evidence="10 11">
    <name type="scientific">Desulfomonile tiedjei (strain ATCC 49306 / DSM 6799 / DCB-1)</name>
    <dbReference type="NCBI Taxonomy" id="706587"/>
    <lineage>
        <taxon>Bacteria</taxon>
        <taxon>Pseudomonadati</taxon>
        <taxon>Thermodesulfobacteriota</taxon>
        <taxon>Desulfomonilia</taxon>
        <taxon>Desulfomonilales</taxon>
        <taxon>Desulfomonilaceae</taxon>
        <taxon>Desulfomonile</taxon>
    </lineage>
</organism>
<name>I4C849_DESTA</name>
<dbReference type="SUPFAM" id="SSF50621">
    <property type="entry name" value="Alanine racemase C-terminal domain-like"/>
    <property type="match status" value="1"/>
</dbReference>
<dbReference type="GO" id="GO:0009089">
    <property type="term" value="P:lysine biosynthetic process via diaminopimelate"/>
    <property type="evidence" value="ECO:0007669"/>
    <property type="project" value="UniProtKB-UniRule"/>
</dbReference>
<evidence type="ECO:0000313" key="10">
    <source>
        <dbReference type="EMBL" id="AFM25740.1"/>
    </source>
</evidence>
<feature type="binding site" evidence="5">
    <location>
        <position position="239"/>
    </location>
    <ligand>
        <name>pyridoxal 5'-phosphate</name>
        <dbReference type="ChEBI" id="CHEBI:597326"/>
    </ligand>
</feature>
<feature type="binding site" evidence="5">
    <location>
        <position position="346"/>
    </location>
    <ligand>
        <name>substrate</name>
    </ligand>
</feature>
<dbReference type="AlphaFoldDB" id="I4C849"/>
<keyword evidence="5" id="KW-0028">Amino-acid biosynthesis</keyword>
<comment type="similarity">
    <text evidence="5">Belongs to the Orn/Lys/Arg decarboxylase class-II family. LysA subfamily.</text>
</comment>
<dbReference type="OrthoDB" id="9802241at2"/>
<dbReference type="Gene3D" id="3.20.20.10">
    <property type="entry name" value="Alanine racemase"/>
    <property type="match status" value="1"/>
</dbReference>
<evidence type="ECO:0000256" key="2">
    <source>
        <dbReference type="ARBA" id="ARBA00022793"/>
    </source>
</evidence>
<dbReference type="PRINTS" id="PR01181">
    <property type="entry name" value="DAPDCRBXLASE"/>
</dbReference>
<evidence type="ECO:0000256" key="3">
    <source>
        <dbReference type="ARBA" id="ARBA00022898"/>
    </source>
</evidence>
<keyword evidence="5 8" id="KW-0457">Lysine biosynthesis</keyword>
<dbReference type="GO" id="GO:0030170">
    <property type="term" value="F:pyridoxal phosphate binding"/>
    <property type="evidence" value="ECO:0007669"/>
    <property type="project" value="UniProtKB-UniRule"/>
</dbReference>
<comment type="pathway">
    <text evidence="5 8">Amino-acid biosynthesis; L-lysine biosynthesis via DAP pathway; L-lysine from DL-2,6-diaminopimelate: step 1/1.</text>
</comment>
<keyword evidence="11" id="KW-1185">Reference proteome</keyword>
<dbReference type="FunFam" id="3.20.20.10:FF:000003">
    <property type="entry name" value="Diaminopimelate decarboxylase"/>
    <property type="match status" value="1"/>
</dbReference>
<dbReference type="GO" id="GO:0008836">
    <property type="term" value="F:diaminopimelate decarboxylase activity"/>
    <property type="evidence" value="ECO:0007669"/>
    <property type="project" value="UniProtKB-UniRule"/>
</dbReference>
<dbReference type="InterPro" id="IPR002986">
    <property type="entry name" value="DAP_deCOOHase_LysA"/>
</dbReference>
<keyword evidence="3 5" id="KW-0663">Pyridoxal phosphate</keyword>
<dbReference type="PATRIC" id="fig|706587.4.peg.3500"/>
<protein>
    <recommendedName>
        <fullName evidence="5 6">Diaminopimelate decarboxylase</fullName>
        <shortName evidence="5">DAP decarboxylase</shortName>
        <shortName evidence="5">DAPDC</shortName>
        <ecNumber evidence="5 6">4.1.1.20</ecNumber>
    </recommendedName>
</protein>
<evidence type="ECO:0000256" key="8">
    <source>
        <dbReference type="RuleBase" id="RU003738"/>
    </source>
</evidence>
<comment type="subunit">
    <text evidence="5">Homodimer.</text>
</comment>
<keyword evidence="4 5" id="KW-0456">Lyase</keyword>
<feature type="binding site" evidence="5">
    <location>
        <position position="312"/>
    </location>
    <ligand>
        <name>substrate</name>
    </ligand>
</feature>
<feature type="binding site" evidence="5">
    <location>
        <position position="316"/>
    </location>
    <ligand>
        <name>substrate</name>
    </ligand>
</feature>
<feature type="active site" description="Proton donor" evidence="7">
    <location>
        <position position="345"/>
    </location>
</feature>
<dbReference type="PANTHER" id="PTHR43727">
    <property type="entry name" value="DIAMINOPIMELATE DECARBOXYLASE"/>
    <property type="match status" value="1"/>
</dbReference>
<dbReference type="InterPro" id="IPR009006">
    <property type="entry name" value="Ala_racemase/Decarboxylase_C"/>
</dbReference>
<feature type="binding site" evidence="5">
    <location>
        <position position="276"/>
    </location>
    <ligand>
        <name>substrate</name>
    </ligand>
</feature>
<reference evidence="11" key="1">
    <citation type="submission" date="2012-06" db="EMBL/GenBank/DDBJ databases">
        <title>Complete sequence of chromosome of Desulfomonile tiedjei DSM 6799.</title>
        <authorList>
            <person name="Lucas S."/>
            <person name="Copeland A."/>
            <person name="Lapidus A."/>
            <person name="Glavina del Rio T."/>
            <person name="Dalin E."/>
            <person name="Tice H."/>
            <person name="Bruce D."/>
            <person name="Goodwin L."/>
            <person name="Pitluck S."/>
            <person name="Peters L."/>
            <person name="Ovchinnikova G."/>
            <person name="Zeytun A."/>
            <person name="Lu M."/>
            <person name="Kyrpides N."/>
            <person name="Mavromatis K."/>
            <person name="Ivanova N."/>
            <person name="Brettin T."/>
            <person name="Detter J.C."/>
            <person name="Han C."/>
            <person name="Larimer F."/>
            <person name="Land M."/>
            <person name="Hauser L."/>
            <person name="Markowitz V."/>
            <person name="Cheng J.-F."/>
            <person name="Hugenholtz P."/>
            <person name="Woyke T."/>
            <person name="Wu D."/>
            <person name="Spring S."/>
            <person name="Schroeder M."/>
            <person name="Brambilla E."/>
            <person name="Klenk H.-P."/>
            <person name="Eisen J.A."/>
        </authorList>
    </citation>
    <scope>NUCLEOTIDE SEQUENCE [LARGE SCALE GENOMIC DNA]</scope>
    <source>
        <strain evidence="11">ATCC 49306 / DSM 6799 / DCB-1</strain>
    </source>
</reference>
<dbReference type="InterPro" id="IPR022644">
    <property type="entry name" value="De-COase2_N"/>
</dbReference>
<evidence type="ECO:0000256" key="7">
    <source>
        <dbReference type="PIRSR" id="PIRSR600183-50"/>
    </source>
</evidence>
<dbReference type="EC" id="4.1.1.20" evidence="5 6"/>
<evidence type="ECO:0000259" key="9">
    <source>
        <dbReference type="Pfam" id="PF02784"/>
    </source>
</evidence>
<dbReference type="CDD" id="cd06828">
    <property type="entry name" value="PLPDE_III_DapDC"/>
    <property type="match status" value="1"/>
</dbReference>
<evidence type="ECO:0000256" key="4">
    <source>
        <dbReference type="ARBA" id="ARBA00023239"/>
    </source>
</evidence>
<dbReference type="STRING" id="706587.Desti_3078"/>
<feature type="modified residue" description="N6-(pyridoxal phosphate)lysine" evidence="5 7">
    <location>
        <position position="60"/>
    </location>
</feature>
<dbReference type="Gene3D" id="2.40.37.10">
    <property type="entry name" value="Lyase, Ornithine Decarboxylase, Chain A, domain 1"/>
    <property type="match status" value="1"/>
</dbReference>
<dbReference type="EMBL" id="CP003360">
    <property type="protein sequence ID" value="AFM25740.1"/>
    <property type="molecule type" value="Genomic_DNA"/>
</dbReference>
<gene>
    <name evidence="5" type="primary">lysA</name>
    <name evidence="10" type="ordered locus">Desti_3078</name>
</gene>
<evidence type="ECO:0000256" key="6">
    <source>
        <dbReference type="NCBIfam" id="TIGR01048"/>
    </source>
</evidence>
<dbReference type="PRINTS" id="PR01179">
    <property type="entry name" value="ODADCRBXLASE"/>
</dbReference>
<evidence type="ECO:0000256" key="1">
    <source>
        <dbReference type="ARBA" id="ARBA00001933"/>
    </source>
</evidence>
<feature type="binding site" evidence="5">
    <location>
        <begin position="273"/>
        <end position="276"/>
    </location>
    <ligand>
        <name>pyridoxal 5'-phosphate</name>
        <dbReference type="ChEBI" id="CHEBI:597326"/>
    </ligand>
</feature>
<proteinExistence type="inferred from homology"/>
<dbReference type="UniPathway" id="UPA00034">
    <property type="reaction ID" value="UER00027"/>
</dbReference>
<evidence type="ECO:0000313" key="11">
    <source>
        <dbReference type="Proteomes" id="UP000006055"/>
    </source>
</evidence>
<dbReference type="HOGENOM" id="CLU_026444_0_0_7"/>
<dbReference type="SUPFAM" id="SSF51419">
    <property type="entry name" value="PLP-binding barrel"/>
    <property type="match status" value="1"/>
</dbReference>
<sequence length="424" mass="46671">MHHFQYINDELFCENVPVRQICEAVGTPAFIYSRGTLERHFRIFEEPFLPVDHIVCYSMKACSNIAILRVFANLGSGTDIVSGGELFRALAAGVDASRIVYSGVGKKASEIDEALKAEILMFNVESEEELHLVNQRAVALGKRARIALRVNPNVDPLTHPYISTGLKKNKFGIDVERSLELYGRAADMEGIEAIGVDCHIGSQLTELSPFLEAIDRLKEMIGILRSRGISIQYLDIGGGLGIPYDQEEPPAPSLYGTAIVDRIANLNVKLILEPGRLLVGNAGILVTQVLFRKQGPEKSFIIVDAAMNDLIRPSLYNAHHAVWKVARKTNGVNGRIVADLVGPICESSDFLAQSREMEAVETGDLLALMSAGAYGFSMSSNYNSRPRAAEVLVDGDRYFVIRDRESYQDLIRGEHIPPAILQTS</sequence>
<keyword evidence="2 5" id="KW-0210">Decarboxylase</keyword>
<dbReference type="InterPro" id="IPR029066">
    <property type="entry name" value="PLP-binding_barrel"/>
</dbReference>
<feature type="domain" description="Orn/DAP/Arg decarboxylase 2 N-terminal" evidence="9">
    <location>
        <begin position="35"/>
        <end position="279"/>
    </location>
</feature>
<comment type="function">
    <text evidence="5">Specifically catalyzes the decarboxylation of meso-diaminopimelate (meso-DAP) to L-lysine.</text>
</comment>
<dbReference type="RefSeq" id="WP_014810877.1">
    <property type="nucleotide sequence ID" value="NC_018025.1"/>
</dbReference>